<comment type="caution">
    <text evidence="2">The sequence shown here is derived from an EMBL/GenBank/DDBJ whole genome shotgun (WGS) entry which is preliminary data.</text>
</comment>
<evidence type="ECO:0000256" key="1">
    <source>
        <dbReference type="SAM" id="MobiDB-lite"/>
    </source>
</evidence>
<evidence type="ECO:0008006" key="4">
    <source>
        <dbReference type="Google" id="ProtNLM"/>
    </source>
</evidence>
<feature type="region of interest" description="Disordered" evidence="1">
    <location>
        <begin position="153"/>
        <end position="173"/>
    </location>
</feature>
<dbReference type="OrthoDB" id="6359816at2759"/>
<evidence type="ECO:0000313" key="3">
    <source>
        <dbReference type="Proteomes" id="UP000258309"/>
    </source>
</evidence>
<dbReference type="Gene3D" id="3.30.710.10">
    <property type="entry name" value="Potassium Channel Kv1.1, Chain A"/>
    <property type="match status" value="1"/>
</dbReference>
<feature type="non-terminal residue" evidence="2">
    <location>
        <position position="173"/>
    </location>
</feature>
<sequence length="173" mass="19581">MNGIWKESGQRLVRLEEDDPNTFELYLHWLYRDTLPVRIDEPGPASNSEYLQLAKAYILGDKLQDSDFKDVVTDAMIDKCKSKASDGRSWFPVGPVIKCIYDNTLESSKARRLLVDIYVHNGSGSWISDWAKKDDIPKDFLYDITIALLSKRGGSEGVGSEDNKGRGSYGCHW</sequence>
<gene>
    <name evidence="2" type="ORF">B7463_g12285</name>
</gene>
<dbReference type="PANTHER" id="PTHR47843:SF2">
    <property type="entry name" value="BTB DOMAIN-CONTAINING PROTEIN"/>
    <property type="match status" value="1"/>
</dbReference>
<dbReference type="Proteomes" id="UP000258309">
    <property type="component" value="Unassembled WGS sequence"/>
</dbReference>
<organism evidence="2 3">
    <name type="scientific">Scytalidium lignicola</name>
    <name type="common">Hyphomycete</name>
    <dbReference type="NCBI Taxonomy" id="5539"/>
    <lineage>
        <taxon>Eukaryota</taxon>
        <taxon>Fungi</taxon>
        <taxon>Dikarya</taxon>
        <taxon>Ascomycota</taxon>
        <taxon>Pezizomycotina</taxon>
        <taxon>Leotiomycetes</taxon>
        <taxon>Leotiomycetes incertae sedis</taxon>
        <taxon>Scytalidium</taxon>
    </lineage>
</organism>
<dbReference type="OMA" id="HKSLICT"/>
<dbReference type="InterPro" id="IPR011333">
    <property type="entry name" value="SKP1/BTB/POZ_sf"/>
</dbReference>
<dbReference type="AlphaFoldDB" id="A0A3E2GSK3"/>
<name>A0A3E2GSK3_SCYLI</name>
<dbReference type="PANTHER" id="PTHR47843">
    <property type="entry name" value="BTB DOMAIN-CONTAINING PROTEIN-RELATED"/>
    <property type="match status" value="1"/>
</dbReference>
<keyword evidence="3" id="KW-1185">Reference proteome</keyword>
<dbReference type="EMBL" id="NCSJ02000522">
    <property type="protein sequence ID" value="RFU24056.1"/>
    <property type="molecule type" value="Genomic_DNA"/>
</dbReference>
<protein>
    <recommendedName>
        <fullName evidence="4">BTB domain-containing protein</fullName>
    </recommendedName>
</protein>
<proteinExistence type="predicted"/>
<feature type="non-terminal residue" evidence="2">
    <location>
        <position position="1"/>
    </location>
</feature>
<reference evidence="2 3" key="1">
    <citation type="submission" date="2018-05" db="EMBL/GenBank/DDBJ databases">
        <title>Draft genome sequence of Scytalidium lignicola DSM 105466, a ubiquitous saprotrophic fungus.</title>
        <authorList>
            <person name="Buettner E."/>
            <person name="Gebauer A.M."/>
            <person name="Hofrichter M."/>
            <person name="Liers C."/>
            <person name="Kellner H."/>
        </authorList>
    </citation>
    <scope>NUCLEOTIDE SEQUENCE [LARGE SCALE GENOMIC DNA]</scope>
    <source>
        <strain evidence="2 3">DSM 105466</strain>
    </source>
</reference>
<dbReference type="STRING" id="5539.A0A3E2GSK3"/>
<evidence type="ECO:0000313" key="2">
    <source>
        <dbReference type="EMBL" id="RFU24056.1"/>
    </source>
</evidence>
<accession>A0A3E2GSK3</accession>